<organism evidence="2 3">
    <name type="scientific">Phaeodactylum tricornutum (strain CCAP 1055/1)</name>
    <dbReference type="NCBI Taxonomy" id="556484"/>
    <lineage>
        <taxon>Eukaryota</taxon>
        <taxon>Sar</taxon>
        <taxon>Stramenopiles</taxon>
        <taxon>Ochrophyta</taxon>
        <taxon>Bacillariophyta</taxon>
        <taxon>Bacillariophyceae</taxon>
        <taxon>Bacillariophycidae</taxon>
        <taxon>Naviculales</taxon>
        <taxon>Phaeodactylaceae</taxon>
        <taxon>Phaeodactylum</taxon>
    </lineage>
</organism>
<evidence type="ECO:0000313" key="3">
    <source>
        <dbReference type="Proteomes" id="UP000000759"/>
    </source>
</evidence>
<gene>
    <name evidence="2" type="ORF">PHATRDRAFT_38343</name>
</gene>
<dbReference type="HOGENOM" id="CLU_1698953_0_0_1"/>
<feature type="transmembrane region" description="Helical" evidence="1">
    <location>
        <begin position="123"/>
        <end position="143"/>
    </location>
</feature>
<dbReference type="EMBL" id="CM000617">
    <property type="protein sequence ID" value="EEC46171.1"/>
    <property type="molecule type" value="Genomic_DNA"/>
</dbReference>
<accession>B7G5M0</accession>
<reference evidence="2 3" key="1">
    <citation type="journal article" date="2008" name="Nature">
        <title>The Phaeodactylum genome reveals the evolutionary history of diatom genomes.</title>
        <authorList>
            <person name="Bowler C."/>
            <person name="Allen A.E."/>
            <person name="Badger J.H."/>
            <person name="Grimwood J."/>
            <person name="Jabbari K."/>
            <person name="Kuo A."/>
            <person name="Maheswari U."/>
            <person name="Martens C."/>
            <person name="Maumus F."/>
            <person name="Otillar R.P."/>
            <person name="Rayko E."/>
            <person name="Salamov A."/>
            <person name="Vandepoele K."/>
            <person name="Beszteri B."/>
            <person name="Gruber A."/>
            <person name="Heijde M."/>
            <person name="Katinka M."/>
            <person name="Mock T."/>
            <person name="Valentin K."/>
            <person name="Verret F."/>
            <person name="Berges J.A."/>
            <person name="Brownlee C."/>
            <person name="Cadoret J.P."/>
            <person name="Chiovitti A."/>
            <person name="Choi C.J."/>
            <person name="Coesel S."/>
            <person name="De Martino A."/>
            <person name="Detter J.C."/>
            <person name="Durkin C."/>
            <person name="Falciatore A."/>
            <person name="Fournet J."/>
            <person name="Haruta M."/>
            <person name="Huysman M.J."/>
            <person name="Jenkins B.D."/>
            <person name="Jiroutova K."/>
            <person name="Jorgensen R.E."/>
            <person name="Joubert Y."/>
            <person name="Kaplan A."/>
            <person name="Kroger N."/>
            <person name="Kroth P.G."/>
            <person name="La Roche J."/>
            <person name="Lindquist E."/>
            <person name="Lommer M."/>
            <person name="Martin-Jezequel V."/>
            <person name="Lopez P.J."/>
            <person name="Lucas S."/>
            <person name="Mangogna M."/>
            <person name="McGinnis K."/>
            <person name="Medlin L.K."/>
            <person name="Montsant A."/>
            <person name="Oudot-Le Secq M.P."/>
            <person name="Napoli C."/>
            <person name="Obornik M."/>
            <person name="Parker M.S."/>
            <person name="Petit J.L."/>
            <person name="Porcel B.M."/>
            <person name="Poulsen N."/>
            <person name="Robison M."/>
            <person name="Rychlewski L."/>
            <person name="Rynearson T.A."/>
            <person name="Schmutz J."/>
            <person name="Shapiro H."/>
            <person name="Siaut M."/>
            <person name="Stanley M."/>
            <person name="Sussman M.R."/>
            <person name="Taylor A.R."/>
            <person name="Vardi A."/>
            <person name="von Dassow P."/>
            <person name="Vyverman W."/>
            <person name="Willis A."/>
            <person name="Wyrwicz L.S."/>
            <person name="Rokhsar D.S."/>
            <person name="Weissenbach J."/>
            <person name="Armbrust E.V."/>
            <person name="Green B.R."/>
            <person name="Van de Peer Y."/>
            <person name="Grigoriev I.V."/>
        </authorList>
    </citation>
    <scope>NUCLEOTIDE SEQUENCE [LARGE SCALE GENOMIC DNA]</scope>
    <source>
        <strain evidence="2 3">CCAP 1055/1</strain>
    </source>
</reference>
<proteinExistence type="predicted"/>
<name>B7G5M0_PHATC</name>
<sequence length="155" mass="16554">MKFNYYGLKADIYGVLEARLGTFLSLFFLDILFLMSLSFICFRMIFVCTGIRVGLGEGAADGDVDGTFVGTEVGIAEGATAGEALGTLDDTDDVSIDRSAGMAVAVVGWTCVVAIEVGALVGAVFSLLLVVILFRMSFFFICLSRPRKARLLPLA</sequence>
<dbReference type="AlphaFoldDB" id="B7G5M0"/>
<evidence type="ECO:0000256" key="1">
    <source>
        <dbReference type="SAM" id="Phobius"/>
    </source>
</evidence>
<dbReference type="Proteomes" id="UP000000759">
    <property type="component" value="Chromosome 15"/>
</dbReference>
<feature type="transmembrane region" description="Helical" evidence="1">
    <location>
        <begin position="20"/>
        <end position="42"/>
    </location>
</feature>
<dbReference type="KEGG" id="pti:PHATRDRAFT_38343"/>
<dbReference type="GeneID" id="7202996"/>
<reference evidence="3" key="2">
    <citation type="submission" date="2008-08" db="EMBL/GenBank/DDBJ databases">
        <authorList>
            <consortium name="Diatom Consortium"/>
            <person name="Grigoriev I."/>
            <person name="Grimwood J."/>
            <person name="Kuo A."/>
            <person name="Otillar R.P."/>
            <person name="Salamov A."/>
            <person name="Detter J.C."/>
            <person name="Lindquist E."/>
            <person name="Shapiro H."/>
            <person name="Lucas S."/>
            <person name="Glavina del Rio T."/>
            <person name="Pitluck S."/>
            <person name="Rokhsar D."/>
            <person name="Bowler C."/>
        </authorList>
    </citation>
    <scope>GENOME REANNOTATION</scope>
    <source>
        <strain evidence="3">CCAP 1055/1</strain>
    </source>
</reference>
<dbReference type="InParanoid" id="B7G5M0"/>
<dbReference type="RefSeq" id="XP_002182270.1">
    <property type="nucleotide sequence ID" value="XM_002182234.1"/>
</dbReference>
<keyword evidence="3" id="KW-1185">Reference proteome</keyword>
<evidence type="ECO:0000313" key="2">
    <source>
        <dbReference type="EMBL" id="EEC46171.1"/>
    </source>
</evidence>
<keyword evidence="1" id="KW-1133">Transmembrane helix</keyword>
<dbReference type="PaxDb" id="2850-Phatr38343"/>
<protein>
    <submittedName>
        <fullName evidence="2">Uncharacterized protein</fullName>
    </submittedName>
</protein>
<keyword evidence="1" id="KW-0472">Membrane</keyword>
<keyword evidence="1" id="KW-0812">Transmembrane</keyword>